<dbReference type="EMBL" id="CAJVPY010009776">
    <property type="protein sequence ID" value="CAG8712222.1"/>
    <property type="molecule type" value="Genomic_DNA"/>
</dbReference>
<accession>A0A9N9HYN8</accession>
<evidence type="ECO:0000313" key="1">
    <source>
        <dbReference type="EMBL" id="CAG8712222.1"/>
    </source>
</evidence>
<dbReference type="OrthoDB" id="2403806at2759"/>
<gene>
    <name evidence="1" type="ORF">DERYTH_LOCUS13673</name>
</gene>
<organism evidence="1 2">
    <name type="scientific">Dentiscutata erythropus</name>
    <dbReference type="NCBI Taxonomy" id="1348616"/>
    <lineage>
        <taxon>Eukaryota</taxon>
        <taxon>Fungi</taxon>
        <taxon>Fungi incertae sedis</taxon>
        <taxon>Mucoromycota</taxon>
        <taxon>Glomeromycotina</taxon>
        <taxon>Glomeromycetes</taxon>
        <taxon>Diversisporales</taxon>
        <taxon>Gigasporaceae</taxon>
        <taxon>Dentiscutata</taxon>
    </lineage>
</organism>
<dbReference type="Proteomes" id="UP000789405">
    <property type="component" value="Unassembled WGS sequence"/>
</dbReference>
<comment type="caution">
    <text evidence="1">The sequence shown here is derived from an EMBL/GenBank/DDBJ whole genome shotgun (WGS) entry which is preliminary data.</text>
</comment>
<protein>
    <submittedName>
        <fullName evidence="1">26162_t:CDS:1</fullName>
    </submittedName>
</protein>
<sequence>VSVAFSCTIFPEARLYINGKKVSEQTQNSLEDVIISKDKTYNKDGVGNFAPPGLEGETEIECIYVEERVRSELSHKKEKWLEDKAVVCLRSKGVSYVETGRTNNFQQNLQILPGESYYNNTKEKLSLGFIPPQLEFNFYPINKGYFVLIDFSIKIKKVHNFLLSKLFGIDPDFTTASVGIEAKVLHQTSNSAYTILALKPKNEYIYYEDYISLHSTWEVFLVHWAQYIFYFLDLQGYLLGKRYISRAGISLVDNPCELLTGATIEDRVATLEIMLRDFYLDESFLL</sequence>
<evidence type="ECO:0000313" key="2">
    <source>
        <dbReference type="Proteomes" id="UP000789405"/>
    </source>
</evidence>
<keyword evidence="2" id="KW-1185">Reference proteome</keyword>
<proteinExistence type="predicted"/>
<feature type="non-terminal residue" evidence="1">
    <location>
        <position position="1"/>
    </location>
</feature>
<feature type="non-terminal residue" evidence="1">
    <location>
        <position position="286"/>
    </location>
</feature>
<name>A0A9N9HYN8_9GLOM</name>
<reference evidence="1" key="1">
    <citation type="submission" date="2021-06" db="EMBL/GenBank/DDBJ databases">
        <authorList>
            <person name="Kallberg Y."/>
            <person name="Tangrot J."/>
            <person name="Rosling A."/>
        </authorList>
    </citation>
    <scope>NUCLEOTIDE SEQUENCE</scope>
    <source>
        <strain evidence="1">MA453B</strain>
    </source>
</reference>
<dbReference type="AlphaFoldDB" id="A0A9N9HYN8"/>